<reference evidence="1 2" key="1">
    <citation type="journal article" date="2019" name="Nat. Microbiol.">
        <title>Mediterranean grassland soil C-N compound turnover is dependent on rainfall and depth, and is mediated by genomically divergent microorganisms.</title>
        <authorList>
            <person name="Diamond S."/>
            <person name="Andeer P.F."/>
            <person name="Li Z."/>
            <person name="Crits-Christoph A."/>
            <person name="Burstein D."/>
            <person name="Anantharaman K."/>
            <person name="Lane K.R."/>
            <person name="Thomas B.C."/>
            <person name="Pan C."/>
            <person name="Northen T.R."/>
            <person name="Banfield J.F."/>
        </authorList>
    </citation>
    <scope>NUCLEOTIDE SEQUENCE [LARGE SCALE GENOMIC DNA]</scope>
    <source>
        <strain evidence="1">WS_11</strain>
    </source>
</reference>
<dbReference type="AlphaFoldDB" id="A0A538UDE8"/>
<gene>
    <name evidence="1" type="ORF">E6K81_02280</name>
</gene>
<accession>A0A538UDE8</accession>
<comment type="caution">
    <text evidence="1">The sequence shown here is derived from an EMBL/GenBank/DDBJ whole genome shotgun (WGS) entry which is preliminary data.</text>
</comment>
<protein>
    <submittedName>
        <fullName evidence="1">Uncharacterized protein</fullName>
    </submittedName>
</protein>
<organism evidence="1 2">
    <name type="scientific">Eiseniibacteriota bacterium</name>
    <dbReference type="NCBI Taxonomy" id="2212470"/>
    <lineage>
        <taxon>Bacteria</taxon>
        <taxon>Candidatus Eiseniibacteriota</taxon>
    </lineage>
</organism>
<evidence type="ECO:0000313" key="1">
    <source>
        <dbReference type="EMBL" id="TMQ73924.1"/>
    </source>
</evidence>
<name>A0A538UDE8_UNCEI</name>
<sequence>MQSTRRLGNKLLITLVLFFMVVLAAAGMPSRSEASGILSPQVLNVLDGPDQATTINSGDPDIGGGIAPPSPTLKGVRRVMPAGGTRIANFADWVRWTSRIWATLHLRNAR</sequence>
<dbReference type="EMBL" id="VBPB01000032">
    <property type="protein sequence ID" value="TMQ73924.1"/>
    <property type="molecule type" value="Genomic_DNA"/>
</dbReference>
<proteinExistence type="predicted"/>
<evidence type="ECO:0000313" key="2">
    <source>
        <dbReference type="Proteomes" id="UP000319771"/>
    </source>
</evidence>
<dbReference type="Proteomes" id="UP000319771">
    <property type="component" value="Unassembled WGS sequence"/>
</dbReference>